<feature type="region of interest" description="Disordered" evidence="1">
    <location>
        <begin position="1"/>
        <end position="23"/>
    </location>
</feature>
<dbReference type="STRING" id="229920.ADM99_10075"/>
<dbReference type="AlphaFoldDB" id="A0A0P6XQM0"/>
<name>A0A0P6XQM0_9CHLR</name>
<organism evidence="2 3">
    <name type="scientific">Leptolinea tardivitalis</name>
    <dbReference type="NCBI Taxonomy" id="229920"/>
    <lineage>
        <taxon>Bacteria</taxon>
        <taxon>Bacillati</taxon>
        <taxon>Chloroflexota</taxon>
        <taxon>Anaerolineae</taxon>
        <taxon>Anaerolineales</taxon>
        <taxon>Anaerolineaceae</taxon>
        <taxon>Leptolinea</taxon>
    </lineage>
</organism>
<comment type="caution">
    <text evidence="2">The sequence shown here is derived from an EMBL/GenBank/DDBJ whole genome shotgun (WGS) entry which is preliminary data.</text>
</comment>
<dbReference type="Proteomes" id="UP000050430">
    <property type="component" value="Unassembled WGS sequence"/>
</dbReference>
<proteinExistence type="predicted"/>
<dbReference type="InterPro" id="IPR024962">
    <property type="entry name" value="YukD-like"/>
</dbReference>
<keyword evidence="3" id="KW-1185">Reference proteome</keyword>
<evidence type="ECO:0000256" key="1">
    <source>
        <dbReference type="SAM" id="MobiDB-lite"/>
    </source>
</evidence>
<dbReference type="Pfam" id="PF08817">
    <property type="entry name" value="YukD"/>
    <property type="match status" value="1"/>
</dbReference>
<gene>
    <name evidence="2" type="ORF">ADM99_10075</name>
</gene>
<dbReference type="EMBL" id="LGCK01000010">
    <property type="protein sequence ID" value="KPL71774.1"/>
    <property type="molecule type" value="Genomic_DNA"/>
</dbReference>
<evidence type="ECO:0000313" key="3">
    <source>
        <dbReference type="Proteomes" id="UP000050430"/>
    </source>
</evidence>
<evidence type="ECO:0000313" key="2">
    <source>
        <dbReference type="EMBL" id="KPL71774.1"/>
    </source>
</evidence>
<sequence>MEVTMSDKNVTFVLPSGGSRTAEVPDDVAVSDLIPELATSLQLPTTGPDGRPISYRLDSKALGRELQESETLAAAGVPSDDRLMVTADITAG</sequence>
<protein>
    <recommendedName>
        <fullName evidence="4">Ubiquitin-like domain-containing protein</fullName>
    </recommendedName>
</protein>
<reference evidence="2 3" key="1">
    <citation type="submission" date="2015-07" db="EMBL/GenBank/DDBJ databases">
        <title>Genome sequence of Leptolinea tardivitalis DSM 16556.</title>
        <authorList>
            <person name="Hemp J."/>
            <person name="Ward L.M."/>
            <person name="Pace L.A."/>
            <person name="Fischer W.W."/>
        </authorList>
    </citation>
    <scope>NUCLEOTIDE SEQUENCE [LARGE SCALE GENOMIC DNA]</scope>
    <source>
        <strain evidence="2 3">YMTK-2</strain>
    </source>
</reference>
<accession>A0A0P6XQM0</accession>
<evidence type="ECO:0008006" key="4">
    <source>
        <dbReference type="Google" id="ProtNLM"/>
    </source>
</evidence>